<sequence>MRGRLPPQERTESVIPIVLVLAAICFNAVLAFINGNVTKLSAQHVMLVEAVLVLGAQAYAIVHFNRHMTPWYAFIVLVGLFSIIRMAAIGEVELKYFRDFLLIQTFVVLGMASSSRLAVRMMMLACAIVIAGIALEAISVSTFSKLFDVKDYYIATRGMDFGEFTYEDSDLYVSATRYQGRFIPFFGLHRMSSIFLEPVSLGNFVLIVVCFALAFWRDLTTRQRVFICLSVILMIVASDGRQAIATSALILGLAVFTRIVVPNVAIFILPLVILGAILAVGVLDLHSGADDMPGRLAYTVELMGRMQPIDYFGLSDRLVPEAADSGIVFMIITHSIVIFAVLWILTVVSLDGSTRARADYLNSIWLYLALAMLVSYSFVSIKTAAPLWFLYGVLAGPVTSEVRVRPRVPLRPVARHEAA</sequence>
<dbReference type="AlphaFoldDB" id="A0A1E3VJH2"/>
<proteinExistence type="predicted"/>
<keyword evidence="1" id="KW-1133">Transmembrane helix</keyword>
<evidence type="ECO:0008006" key="4">
    <source>
        <dbReference type="Google" id="ProtNLM"/>
    </source>
</evidence>
<keyword evidence="3" id="KW-1185">Reference proteome</keyword>
<dbReference type="RefSeq" id="WP_069445735.1">
    <property type="nucleotide sequence ID" value="NZ_LPWE01000014.1"/>
</dbReference>
<feature type="transmembrane region" description="Helical" evidence="1">
    <location>
        <begin position="45"/>
        <end position="64"/>
    </location>
</feature>
<feature type="transmembrane region" description="Helical" evidence="1">
    <location>
        <begin position="327"/>
        <end position="348"/>
    </location>
</feature>
<dbReference type="Proteomes" id="UP000094172">
    <property type="component" value="Unassembled WGS sequence"/>
</dbReference>
<evidence type="ECO:0000313" key="3">
    <source>
        <dbReference type="Proteomes" id="UP000094172"/>
    </source>
</evidence>
<gene>
    <name evidence="2" type="ORF">AUC70_12605</name>
</gene>
<organism evidence="2 3">
    <name type="scientific">Methyloceanibacter stevinii</name>
    <dbReference type="NCBI Taxonomy" id="1774970"/>
    <lineage>
        <taxon>Bacteria</taxon>
        <taxon>Pseudomonadati</taxon>
        <taxon>Pseudomonadota</taxon>
        <taxon>Alphaproteobacteria</taxon>
        <taxon>Hyphomicrobiales</taxon>
        <taxon>Hyphomicrobiaceae</taxon>
        <taxon>Methyloceanibacter</taxon>
    </lineage>
</organism>
<keyword evidence="1" id="KW-0812">Transmembrane</keyword>
<dbReference type="EMBL" id="LPWE01000014">
    <property type="protein sequence ID" value="ODR93669.1"/>
    <property type="molecule type" value="Genomic_DNA"/>
</dbReference>
<protein>
    <recommendedName>
        <fullName evidence="4">Polysaccharide biosynthesis protein GumE</fullName>
    </recommendedName>
</protein>
<name>A0A1E3VJH2_9HYPH</name>
<evidence type="ECO:0000313" key="2">
    <source>
        <dbReference type="EMBL" id="ODR93669.1"/>
    </source>
</evidence>
<comment type="caution">
    <text evidence="2">The sequence shown here is derived from an EMBL/GenBank/DDBJ whole genome shotgun (WGS) entry which is preliminary data.</text>
</comment>
<feature type="transmembrane region" description="Helical" evidence="1">
    <location>
        <begin position="121"/>
        <end position="143"/>
    </location>
</feature>
<feature type="transmembrane region" description="Helical" evidence="1">
    <location>
        <begin position="194"/>
        <end position="216"/>
    </location>
</feature>
<reference evidence="2 3" key="1">
    <citation type="journal article" date="2016" name="Environ. Microbiol.">
        <title>New Methyloceanibacter diversity from North Sea sediments includes methanotroph containing solely the soluble methane monooxygenase.</title>
        <authorList>
            <person name="Vekeman B."/>
            <person name="Kerckhof F.M."/>
            <person name="Cremers G."/>
            <person name="de Vos P."/>
            <person name="Vandamme P."/>
            <person name="Boon N."/>
            <person name="Op den Camp H.J."/>
            <person name="Heylen K."/>
        </authorList>
    </citation>
    <scope>NUCLEOTIDE SEQUENCE [LARGE SCALE GENOMIC DNA]</scope>
    <source>
        <strain evidence="2 3">R-67176</strain>
    </source>
</reference>
<feature type="transmembrane region" description="Helical" evidence="1">
    <location>
        <begin position="250"/>
        <end position="283"/>
    </location>
</feature>
<feature type="transmembrane region" description="Helical" evidence="1">
    <location>
        <begin position="360"/>
        <end position="379"/>
    </location>
</feature>
<feature type="transmembrane region" description="Helical" evidence="1">
    <location>
        <begin position="14"/>
        <end position="33"/>
    </location>
</feature>
<keyword evidence="1" id="KW-0472">Membrane</keyword>
<feature type="transmembrane region" description="Helical" evidence="1">
    <location>
        <begin position="70"/>
        <end position="89"/>
    </location>
</feature>
<feature type="transmembrane region" description="Helical" evidence="1">
    <location>
        <begin position="96"/>
        <end position="115"/>
    </location>
</feature>
<dbReference type="STRING" id="1774970.AUC70_12605"/>
<evidence type="ECO:0000256" key="1">
    <source>
        <dbReference type="SAM" id="Phobius"/>
    </source>
</evidence>
<accession>A0A1E3VJH2</accession>